<dbReference type="Proteomes" id="UP001281147">
    <property type="component" value="Unassembled WGS sequence"/>
</dbReference>
<sequence>MAQLQEHKDGEQQSQTEGNSNSADDESSIPYIQRIPPEIRNHIYELVIKSRRPVNINATGWPGIVDTCQKIRAEALPLYLNNIFFVTVVDFNHDALIRWLEGFKLVPAELKKLTKTVRIICAGNTLKLEGYCTSGDPIEGKPKLAPNFEYWDSIIERISAAGFVATQLEFPGVLKYDKDVALRPGFISFFLVGTQKHLLNKFVLTPLLRARRLLDIERPPVNVLHQLKRDCMMLGLPRQHFREVSAEISPYITDTPTDWFALWRSETGERLEDDKMSSVQGISATLNRMTLTIPTPK</sequence>
<dbReference type="EMBL" id="JAUTXU010000124">
    <property type="protein sequence ID" value="KAK3706011.1"/>
    <property type="molecule type" value="Genomic_DNA"/>
</dbReference>
<organism evidence="1 2">
    <name type="scientific">Vermiconidia calcicola</name>
    <dbReference type="NCBI Taxonomy" id="1690605"/>
    <lineage>
        <taxon>Eukaryota</taxon>
        <taxon>Fungi</taxon>
        <taxon>Dikarya</taxon>
        <taxon>Ascomycota</taxon>
        <taxon>Pezizomycotina</taxon>
        <taxon>Dothideomycetes</taxon>
        <taxon>Dothideomycetidae</taxon>
        <taxon>Mycosphaerellales</taxon>
        <taxon>Extremaceae</taxon>
        <taxon>Vermiconidia</taxon>
    </lineage>
</organism>
<keyword evidence="2" id="KW-1185">Reference proteome</keyword>
<accession>A0ACC3MYD5</accession>
<reference evidence="1" key="1">
    <citation type="submission" date="2023-07" db="EMBL/GenBank/DDBJ databases">
        <title>Black Yeasts Isolated from many extreme environments.</title>
        <authorList>
            <person name="Coleine C."/>
            <person name="Stajich J.E."/>
            <person name="Selbmann L."/>
        </authorList>
    </citation>
    <scope>NUCLEOTIDE SEQUENCE</scope>
    <source>
        <strain evidence="1">CCFEE 5714</strain>
    </source>
</reference>
<gene>
    <name evidence="1" type="ORF">LTR37_013005</name>
</gene>
<comment type="caution">
    <text evidence="1">The sequence shown here is derived from an EMBL/GenBank/DDBJ whole genome shotgun (WGS) entry which is preliminary data.</text>
</comment>
<proteinExistence type="predicted"/>
<protein>
    <submittedName>
        <fullName evidence="1">Uncharacterized protein</fullName>
    </submittedName>
</protein>
<name>A0ACC3MYD5_9PEZI</name>
<evidence type="ECO:0000313" key="2">
    <source>
        <dbReference type="Proteomes" id="UP001281147"/>
    </source>
</evidence>
<evidence type="ECO:0000313" key="1">
    <source>
        <dbReference type="EMBL" id="KAK3706011.1"/>
    </source>
</evidence>